<dbReference type="EC" id="2.3.1.51" evidence="7"/>
<dbReference type="SUPFAM" id="SSF69593">
    <property type="entry name" value="Glycerol-3-phosphate (1)-acyltransferase"/>
    <property type="match status" value="1"/>
</dbReference>
<keyword evidence="5 7" id="KW-0443">Lipid metabolism</keyword>
<comment type="catalytic activity">
    <reaction evidence="7">
        <text>a 1-acyl-sn-glycero-3-phosphate + an acyl-CoA = a 1,2-diacyl-sn-glycero-3-phosphate + CoA</text>
        <dbReference type="Rhea" id="RHEA:19709"/>
        <dbReference type="ChEBI" id="CHEBI:57287"/>
        <dbReference type="ChEBI" id="CHEBI:57970"/>
        <dbReference type="ChEBI" id="CHEBI:58342"/>
        <dbReference type="ChEBI" id="CHEBI:58608"/>
        <dbReference type="EC" id="2.3.1.51"/>
    </reaction>
</comment>
<dbReference type="STRING" id="553311.SAMN05216231_3592"/>
<organism evidence="9 10">
    <name type="scientific">Virgibacillus salinus</name>
    <dbReference type="NCBI Taxonomy" id="553311"/>
    <lineage>
        <taxon>Bacteria</taxon>
        <taxon>Bacillati</taxon>
        <taxon>Bacillota</taxon>
        <taxon>Bacilli</taxon>
        <taxon>Bacillales</taxon>
        <taxon>Bacillaceae</taxon>
        <taxon>Virgibacillus</taxon>
    </lineage>
</organism>
<keyword evidence="3 7" id="KW-0444">Lipid biosynthesis</keyword>
<dbReference type="Pfam" id="PF01553">
    <property type="entry name" value="Acyltransferase"/>
    <property type="match status" value="1"/>
</dbReference>
<evidence type="ECO:0000256" key="3">
    <source>
        <dbReference type="ARBA" id="ARBA00022516"/>
    </source>
</evidence>
<evidence type="ECO:0000256" key="6">
    <source>
        <dbReference type="ARBA" id="ARBA00023315"/>
    </source>
</evidence>
<keyword evidence="4 7" id="KW-0808">Transferase</keyword>
<proteinExistence type="inferred from homology"/>
<dbReference type="InterPro" id="IPR004552">
    <property type="entry name" value="AGP_acyltrans"/>
</dbReference>
<dbReference type="InterPro" id="IPR002123">
    <property type="entry name" value="Plipid/glycerol_acylTrfase"/>
</dbReference>
<comment type="domain">
    <text evidence="7">The HXXXXD motif is essential for acyltransferase activity and may constitute the binding site for the phosphate moiety of the glycerol-3-phosphate.</text>
</comment>
<evidence type="ECO:0000256" key="4">
    <source>
        <dbReference type="ARBA" id="ARBA00022679"/>
    </source>
</evidence>
<evidence type="ECO:0000256" key="5">
    <source>
        <dbReference type="ARBA" id="ARBA00023098"/>
    </source>
</evidence>
<dbReference type="EMBL" id="FNKD01000005">
    <property type="protein sequence ID" value="SDR09986.1"/>
    <property type="molecule type" value="Genomic_DNA"/>
</dbReference>
<keyword evidence="6 7" id="KW-0012">Acyltransferase</keyword>
<accession>A0A1H1GAW4</accession>
<dbReference type="CDD" id="cd07989">
    <property type="entry name" value="LPLAT_AGPAT-like"/>
    <property type="match status" value="1"/>
</dbReference>
<evidence type="ECO:0000256" key="7">
    <source>
        <dbReference type="RuleBase" id="RU361267"/>
    </source>
</evidence>
<dbReference type="NCBIfam" id="TIGR00530">
    <property type="entry name" value="AGP_acyltrn"/>
    <property type="match status" value="1"/>
</dbReference>
<gene>
    <name evidence="9" type="ORF">SAMN05216231_3592</name>
</gene>
<name>A0A1H1GAW4_9BACI</name>
<sequence>MIRSLKIYIYAIFIVIGSGFKLRKSKKLASQSSNQLNKEKIFAGPKMVSQKVIQKTKSDVHVYGQEKLPDEAVLFVANHQGLFDILVLIGYLGKPIGFIAKKETKKLPIVSTWMELIHCVFIDRSDRRQAVKAINQGIAHLKIGHSIVVFPEGTRSRGSNLNEFKSGSLRLATKAKVPIVPVAINGTYQMMEEDKGKIKPSTITMTITEPIYPSDYQDKKHGELAASIQTTIQETIRSQDTANLGKYEINEAIH</sequence>
<dbReference type="GO" id="GO:0016020">
    <property type="term" value="C:membrane"/>
    <property type="evidence" value="ECO:0007669"/>
    <property type="project" value="InterPro"/>
</dbReference>
<evidence type="ECO:0000313" key="9">
    <source>
        <dbReference type="EMBL" id="SDR09986.1"/>
    </source>
</evidence>
<keyword evidence="10" id="KW-1185">Reference proteome</keyword>
<feature type="domain" description="Phospholipid/glycerol acyltransferase" evidence="8">
    <location>
        <begin position="73"/>
        <end position="187"/>
    </location>
</feature>
<comment type="pathway">
    <text evidence="1">Lipid metabolism.</text>
</comment>
<dbReference type="Proteomes" id="UP000199444">
    <property type="component" value="Unassembled WGS sequence"/>
</dbReference>
<dbReference type="GO" id="GO:0003841">
    <property type="term" value="F:1-acylglycerol-3-phosphate O-acyltransferase activity"/>
    <property type="evidence" value="ECO:0007669"/>
    <property type="project" value="UniProtKB-UniRule"/>
</dbReference>
<dbReference type="RefSeq" id="WP_092494309.1">
    <property type="nucleotide sequence ID" value="NZ_FNKD01000005.1"/>
</dbReference>
<keyword evidence="7" id="KW-1208">Phospholipid metabolism</keyword>
<protein>
    <recommendedName>
        <fullName evidence="7">1-acyl-sn-glycerol-3-phosphate acyltransferase</fullName>
        <ecNumber evidence="7">2.3.1.51</ecNumber>
    </recommendedName>
</protein>
<dbReference type="AlphaFoldDB" id="A0A1H1GAW4"/>
<comment type="similarity">
    <text evidence="2 7">Belongs to the 1-acyl-sn-glycerol-3-phosphate acyltransferase family.</text>
</comment>
<evidence type="ECO:0000256" key="1">
    <source>
        <dbReference type="ARBA" id="ARBA00005189"/>
    </source>
</evidence>
<evidence type="ECO:0000313" key="10">
    <source>
        <dbReference type="Proteomes" id="UP000199444"/>
    </source>
</evidence>
<dbReference type="GO" id="GO:0006654">
    <property type="term" value="P:phosphatidic acid biosynthetic process"/>
    <property type="evidence" value="ECO:0007669"/>
    <property type="project" value="TreeGrafter"/>
</dbReference>
<evidence type="ECO:0000259" key="8">
    <source>
        <dbReference type="SMART" id="SM00563"/>
    </source>
</evidence>
<dbReference type="PANTHER" id="PTHR10434">
    <property type="entry name" value="1-ACYL-SN-GLYCEROL-3-PHOSPHATE ACYLTRANSFERASE"/>
    <property type="match status" value="1"/>
</dbReference>
<evidence type="ECO:0000256" key="2">
    <source>
        <dbReference type="ARBA" id="ARBA00008655"/>
    </source>
</evidence>
<dbReference type="PANTHER" id="PTHR10434:SF64">
    <property type="entry name" value="1-ACYL-SN-GLYCEROL-3-PHOSPHATE ACYLTRANSFERASE-RELATED"/>
    <property type="match status" value="1"/>
</dbReference>
<keyword evidence="7" id="KW-0594">Phospholipid biosynthesis</keyword>
<reference evidence="9 10" key="1">
    <citation type="submission" date="2016-10" db="EMBL/GenBank/DDBJ databases">
        <authorList>
            <person name="de Groot N.N."/>
        </authorList>
    </citation>
    <scope>NUCLEOTIDE SEQUENCE [LARGE SCALE GENOMIC DNA]</scope>
    <source>
        <strain evidence="9 10">CGMCC 1.10449</strain>
    </source>
</reference>
<dbReference type="SMART" id="SM00563">
    <property type="entry name" value="PlsC"/>
    <property type="match status" value="1"/>
</dbReference>